<feature type="coiled-coil region" evidence="1">
    <location>
        <begin position="50"/>
        <end position="113"/>
    </location>
</feature>
<organism evidence="2 3">
    <name type="scientific">Paramecium pentaurelia</name>
    <dbReference type="NCBI Taxonomy" id="43138"/>
    <lineage>
        <taxon>Eukaryota</taxon>
        <taxon>Sar</taxon>
        <taxon>Alveolata</taxon>
        <taxon>Ciliophora</taxon>
        <taxon>Intramacronucleata</taxon>
        <taxon>Oligohymenophorea</taxon>
        <taxon>Peniculida</taxon>
        <taxon>Parameciidae</taxon>
        <taxon>Paramecium</taxon>
    </lineage>
</organism>
<reference evidence="2" key="1">
    <citation type="submission" date="2021-01" db="EMBL/GenBank/DDBJ databases">
        <authorList>
            <consortium name="Genoscope - CEA"/>
            <person name="William W."/>
        </authorList>
    </citation>
    <scope>NUCLEOTIDE SEQUENCE</scope>
</reference>
<sequence length="560" mass="67117">MQPDQIEEQKKKIQESEHNARKKEIELQFKNVFDEAKKILKREYYENEMSEKLRNLLEWIESDINKLSEKNDRDFVKKYKSFVETYRSGLIEFKEILLNLKKIEENRQEIKKVKINSIKQNPQSLNTEIKFSEKRLQRMRAGVHLIQVLEESLARKYQETMKKSLQDQPIQQETLQQQMDLSETDIQIFQELENGFKKERISQTNVDIDKGIQKQKDIQIFDQVERVLEEQKEKYQIIFKEFDKGFQKQKVKCESIVKSSYKPVKGDLDFTHKYQDSYFKNYFREKFKLANYFLGDQLIKLFLHENQKYVNKVLNKNSNSSQQNSFNEKKIYNKELDPKNFIQQDDLESNGKALQKILKINEEIQKELLQDEHQRNIEEMNKIEIQKKQEHWEKVLQQDDHRKSTPNLIKKASQVQLKKSQTVEKKTINIKPVISSLKKRTIYYQAHPNFPLISEVYKSHQNVPEERLKKAAIGYDIIQQPSRTLFTPPTNINSQFENKNKVLKLEDDIYPQQPNLRVPRTAMQNFRGTFFPNSQHGLSRQNNQDYKSLTTLWGEQWNNY</sequence>
<comment type="caution">
    <text evidence="2">The sequence shown here is derived from an EMBL/GenBank/DDBJ whole genome shotgun (WGS) entry which is preliminary data.</text>
</comment>
<dbReference type="EMBL" id="CAJJDO010000020">
    <property type="protein sequence ID" value="CAD8150148.1"/>
    <property type="molecule type" value="Genomic_DNA"/>
</dbReference>
<gene>
    <name evidence="2" type="ORF">PPENT_87.1.T0200115</name>
</gene>
<evidence type="ECO:0000256" key="1">
    <source>
        <dbReference type="SAM" id="Coils"/>
    </source>
</evidence>
<keyword evidence="3" id="KW-1185">Reference proteome</keyword>
<protein>
    <submittedName>
        <fullName evidence="2">Uncharacterized protein</fullName>
    </submittedName>
</protein>
<name>A0A8S1TE44_9CILI</name>
<keyword evidence="1" id="KW-0175">Coiled coil</keyword>
<dbReference type="Proteomes" id="UP000689195">
    <property type="component" value="Unassembled WGS sequence"/>
</dbReference>
<evidence type="ECO:0000313" key="2">
    <source>
        <dbReference type="EMBL" id="CAD8150148.1"/>
    </source>
</evidence>
<accession>A0A8S1TE44</accession>
<proteinExistence type="predicted"/>
<dbReference type="AlphaFoldDB" id="A0A8S1TE44"/>
<dbReference type="OrthoDB" id="299335at2759"/>
<evidence type="ECO:0000313" key="3">
    <source>
        <dbReference type="Proteomes" id="UP000689195"/>
    </source>
</evidence>